<dbReference type="KEGG" id="bvk:117236262"/>
<evidence type="ECO:0000313" key="4">
    <source>
        <dbReference type="Proteomes" id="UP000504631"/>
    </source>
</evidence>
<proteinExistence type="inferred from homology"/>
<dbReference type="AlphaFoldDB" id="A0A6J3KPF8"/>
<dbReference type="InterPro" id="IPR052151">
    <property type="entry name" value="Complex_I_LYR"/>
</dbReference>
<feature type="domain" description="Complex 1 LYR protein" evidence="3">
    <location>
        <begin position="14"/>
        <end position="68"/>
    </location>
</feature>
<name>A0A6J3KPF8_9HYME</name>
<dbReference type="PANTHER" id="PTHR47061:SF1">
    <property type="entry name" value="LYR MOTIF-CONTAINING PROTEIN 9"/>
    <property type="match status" value="1"/>
</dbReference>
<dbReference type="InterPro" id="IPR008011">
    <property type="entry name" value="Complex1_LYR_dom"/>
</dbReference>
<organism evidence="4 5">
    <name type="scientific">Bombus vosnesenskii</name>
    <dbReference type="NCBI Taxonomy" id="207650"/>
    <lineage>
        <taxon>Eukaryota</taxon>
        <taxon>Metazoa</taxon>
        <taxon>Ecdysozoa</taxon>
        <taxon>Arthropoda</taxon>
        <taxon>Hexapoda</taxon>
        <taxon>Insecta</taxon>
        <taxon>Pterygota</taxon>
        <taxon>Neoptera</taxon>
        <taxon>Endopterygota</taxon>
        <taxon>Hymenoptera</taxon>
        <taxon>Apocrita</taxon>
        <taxon>Aculeata</taxon>
        <taxon>Apoidea</taxon>
        <taxon>Anthophila</taxon>
        <taxon>Apidae</taxon>
        <taxon>Bombus</taxon>
        <taxon>Pyrobombus</taxon>
    </lineage>
</organism>
<dbReference type="Proteomes" id="UP000504631">
    <property type="component" value="Unplaced"/>
</dbReference>
<reference evidence="5" key="1">
    <citation type="submission" date="2025-08" db="UniProtKB">
        <authorList>
            <consortium name="RefSeq"/>
        </authorList>
    </citation>
    <scope>IDENTIFICATION</scope>
    <source>
        <tissue evidence="5">Muscle</tissue>
    </source>
</reference>
<comment type="similarity">
    <text evidence="1">Belongs to the complex I LYR family. LYRM9 subfamily.</text>
</comment>
<gene>
    <name evidence="5" type="primary">LOC117236262</name>
</gene>
<dbReference type="GeneID" id="117236262"/>
<dbReference type="CDD" id="cd20269">
    <property type="entry name" value="Complex1_LYR_LYRM9"/>
    <property type="match status" value="1"/>
</dbReference>
<keyword evidence="4" id="KW-1185">Reference proteome</keyword>
<dbReference type="Pfam" id="PF05347">
    <property type="entry name" value="Complex1_LYR"/>
    <property type="match status" value="1"/>
</dbReference>
<dbReference type="InterPro" id="IPR045291">
    <property type="entry name" value="Complex1_LYR_LYRM9"/>
</dbReference>
<evidence type="ECO:0000256" key="2">
    <source>
        <dbReference type="ARBA" id="ARBA00026234"/>
    </source>
</evidence>
<dbReference type="RefSeq" id="XP_033354945.1">
    <property type="nucleotide sequence ID" value="XM_033499054.1"/>
</dbReference>
<evidence type="ECO:0000313" key="5">
    <source>
        <dbReference type="RefSeq" id="XP_033354945.1"/>
    </source>
</evidence>
<accession>A0A6J3KPF8</accession>
<evidence type="ECO:0000259" key="3">
    <source>
        <dbReference type="Pfam" id="PF05347"/>
    </source>
</evidence>
<evidence type="ECO:0000256" key="1">
    <source>
        <dbReference type="ARBA" id="ARBA00025757"/>
    </source>
</evidence>
<sequence>MASTKLREAALKSPKQLYKFLLRECEKLPKEAQGFYRHSVKQSFKQHLIEPDEERIQQIMKKAVQDAEWIVNKYSKQEETSKQTD</sequence>
<protein>
    <recommendedName>
        <fullName evidence="2">LYR motif-containing protein 9</fullName>
    </recommendedName>
</protein>
<dbReference type="PANTHER" id="PTHR47061">
    <property type="entry name" value="LYR MOTIF-CONTAINING PROTEIN 9"/>
    <property type="match status" value="1"/>
</dbReference>